<dbReference type="InterPro" id="IPR039425">
    <property type="entry name" value="RNA_pol_sigma-70-like"/>
</dbReference>
<dbReference type="InterPro" id="IPR036388">
    <property type="entry name" value="WH-like_DNA-bd_sf"/>
</dbReference>
<dbReference type="InterPro" id="IPR007630">
    <property type="entry name" value="RNA_pol_sigma70_r4"/>
</dbReference>
<evidence type="ECO:0000313" key="8">
    <source>
        <dbReference type="EMBL" id="AFN73974.1"/>
    </source>
</evidence>
<dbReference type="GO" id="GO:0003677">
    <property type="term" value="F:DNA binding"/>
    <property type="evidence" value="ECO:0007669"/>
    <property type="project" value="UniProtKB-KW"/>
</dbReference>
<sequence>MNKFKNHTDIELMREIAKFESRALEELYDRYSPLLYTIVKKIAPDEESAKELLVEVFSIIWKKSNKFDFTNGNVYAWLVTLTRNKAVDYLRRSRKSESISQIYDDEYEDYFILPTFLPGMDSLDLETARSLKPKVEEALSELTDTQKYVLHLAYYEGYTIDEIANKLNVPVETVRNKVMTSLHNFRDNLAKE</sequence>
<dbReference type="InterPro" id="IPR007627">
    <property type="entry name" value="RNA_pol_sigma70_r2"/>
</dbReference>
<keyword evidence="3" id="KW-0731">Sigma factor</keyword>
<dbReference type="SUPFAM" id="SSF88946">
    <property type="entry name" value="Sigma2 domain of RNA polymerase sigma factors"/>
    <property type="match status" value="1"/>
</dbReference>
<dbReference type="HOGENOM" id="CLU_047691_9_3_10"/>
<dbReference type="Proteomes" id="UP000009011">
    <property type="component" value="Chromosome"/>
</dbReference>
<dbReference type="Pfam" id="PF04542">
    <property type="entry name" value="Sigma70_r2"/>
    <property type="match status" value="1"/>
</dbReference>
<dbReference type="SUPFAM" id="SSF88659">
    <property type="entry name" value="Sigma3 and sigma4 domains of RNA polymerase sigma factors"/>
    <property type="match status" value="1"/>
</dbReference>
<keyword evidence="5" id="KW-0804">Transcription</keyword>
<feature type="domain" description="RNA polymerase sigma-70 region 4" evidence="7">
    <location>
        <begin position="138"/>
        <end position="177"/>
    </location>
</feature>
<keyword evidence="2" id="KW-0805">Transcription regulation</keyword>
<evidence type="ECO:0000256" key="3">
    <source>
        <dbReference type="ARBA" id="ARBA00023082"/>
    </source>
</evidence>
<dbReference type="NCBIfam" id="TIGR02937">
    <property type="entry name" value="sigma70-ECF"/>
    <property type="match status" value="1"/>
</dbReference>
<evidence type="ECO:0000256" key="4">
    <source>
        <dbReference type="ARBA" id="ARBA00023125"/>
    </source>
</evidence>
<proteinExistence type="inferred from homology"/>
<dbReference type="InterPro" id="IPR013324">
    <property type="entry name" value="RNA_pol_sigma_r3/r4-like"/>
</dbReference>
<comment type="similarity">
    <text evidence="1">Belongs to the sigma-70 factor family. ECF subfamily.</text>
</comment>
<evidence type="ECO:0000256" key="5">
    <source>
        <dbReference type="ARBA" id="ARBA00023163"/>
    </source>
</evidence>
<organism evidence="8 9">
    <name type="scientific">Melioribacter roseus (strain DSM 23840 / JCM 17771 / VKM B-2668 / P3M-2)</name>
    <dbReference type="NCBI Taxonomy" id="1191523"/>
    <lineage>
        <taxon>Bacteria</taxon>
        <taxon>Pseudomonadati</taxon>
        <taxon>Ignavibacteriota</taxon>
        <taxon>Ignavibacteria</taxon>
        <taxon>Ignavibacteriales</taxon>
        <taxon>Melioribacteraceae</taxon>
        <taxon>Melioribacter</taxon>
    </lineage>
</organism>
<name>I6ZPM1_MELRP</name>
<dbReference type="Gene3D" id="1.10.10.10">
    <property type="entry name" value="Winged helix-like DNA-binding domain superfamily/Winged helix DNA-binding domain"/>
    <property type="match status" value="1"/>
</dbReference>
<dbReference type="GO" id="GO:0016987">
    <property type="term" value="F:sigma factor activity"/>
    <property type="evidence" value="ECO:0007669"/>
    <property type="project" value="UniProtKB-KW"/>
</dbReference>
<dbReference type="InterPro" id="IPR013325">
    <property type="entry name" value="RNA_pol_sigma_r2"/>
</dbReference>
<keyword evidence="9" id="KW-1185">Reference proteome</keyword>
<evidence type="ECO:0000313" key="9">
    <source>
        <dbReference type="Proteomes" id="UP000009011"/>
    </source>
</evidence>
<dbReference type="KEGG" id="mro:MROS_0732"/>
<reference evidence="8 9" key="1">
    <citation type="journal article" date="2013" name="PLoS ONE">
        <title>Genomic analysis of Melioribacter roseus, facultatively anaerobic organotrophic bacterium representing a novel deep lineage within Bacteriodetes/Chlorobi group.</title>
        <authorList>
            <person name="Kadnikov V.V."/>
            <person name="Mardanov A.V."/>
            <person name="Podosokorskaya O.A."/>
            <person name="Gavrilov S.N."/>
            <person name="Kublanov I.V."/>
            <person name="Beletsky A.V."/>
            <person name="Bonch-Osmolovskaya E.A."/>
            <person name="Ravin N.V."/>
        </authorList>
    </citation>
    <scope>NUCLEOTIDE SEQUENCE [LARGE SCALE GENOMIC DNA]</scope>
    <source>
        <strain evidence="9">JCM 17771 / P3M-2</strain>
    </source>
</reference>
<protein>
    <submittedName>
        <fullName evidence="8">RNA polymerase ECF-type sigma factor</fullName>
    </submittedName>
</protein>
<dbReference type="PANTHER" id="PTHR43133:SF62">
    <property type="entry name" value="RNA POLYMERASE SIGMA FACTOR SIGZ"/>
    <property type="match status" value="1"/>
</dbReference>
<dbReference type="Pfam" id="PF04545">
    <property type="entry name" value="Sigma70_r4"/>
    <property type="match status" value="1"/>
</dbReference>
<dbReference type="PANTHER" id="PTHR43133">
    <property type="entry name" value="RNA POLYMERASE ECF-TYPE SIGMA FACTO"/>
    <property type="match status" value="1"/>
</dbReference>
<keyword evidence="4" id="KW-0238">DNA-binding</keyword>
<feature type="domain" description="RNA polymerase sigma-70 region 2" evidence="6">
    <location>
        <begin position="27"/>
        <end position="95"/>
    </location>
</feature>
<evidence type="ECO:0000256" key="1">
    <source>
        <dbReference type="ARBA" id="ARBA00010641"/>
    </source>
</evidence>
<dbReference type="GO" id="GO:0006352">
    <property type="term" value="P:DNA-templated transcription initiation"/>
    <property type="evidence" value="ECO:0007669"/>
    <property type="project" value="InterPro"/>
</dbReference>
<dbReference type="CDD" id="cd06171">
    <property type="entry name" value="Sigma70_r4"/>
    <property type="match status" value="1"/>
</dbReference>
<accession>I6ZPM1</accession>
<dbReference type="InterPro" id="IPR014284">
    <property type="entry name" value="RNA_pol_sigma-70_dom"/>
</dbReference>
<dbReference type="EMBL" id="CP003557">
    <property type="protein sequence ID" value="AFN73974.1"/>
    <property type="molecule type" value="Genomic_DNA"/>
</dbReference>
<evidence type="ECO:0000259" key="7">
    <source>
        <dbReference type="Pfam" id="PF04545"/>
    </source>
</evidence>
<evidence type="ECO:0000256" key="2">
    <source>
        <dbReference type="ARBA" id="ARBA00023015"/>
    </source>
</evidence>
<gene>
    <name evidence="8" type="ordered locus">MROS_0732</name>
</gene>
<dbReference type="OrthoDB" id="9784272at2"/>
<dbReference type="AlphaFoldDB" id="I6ZPM1"/>
<dbReference type="Gene3D" id="1.10.1740.10">
    <property type="match status" value="1"/>
</dbReference>
<evidence type="ECO:0000259" key="6">
    <source>
        <dbReference type="Pfam" id="PF04542"/>
    </source>
</evidence>
<dbReference type="STRING" id="1191523.MROS_0732"/>
<dbReference type="eggNOG" id="COG1595">
    <property type="taxonomic scope" value="Bacteria"/>
</dbReference>
<dbReference type="RefSeq" id="WP_014855410.1">
    <property type="nucleotide sequence ID" value="NC_018178.1"/>
</dbReference>